<evidence type="ECO:0000313" key="3">
    <source>
        <dbReference type="EMBL" id="QNI31424.1"/>
    </source>
</evidence>
<sequence length="122" mass="13332">MPGLLSPSTRSVGIDEATRPVSVAAAVYFFPRERIDFNSCNGLIAGKPVAQTLAWIFTAWGYDATAEYSGEAALMTSAKSQPDLAVIDMFLTDINGVECANQVRRRYPECRIILLHTIADPH</sequence>
<dbReference type="RefSeq" id="WP_186742051.1">
    <property type="nucleotide sequence ID" value="NZ_CP060394.1"/>
</dbReference>
<dbReference type="GO" id="GO:0000160">
    <property type="term" value="P:phosphorelay signal transduction system"/>
    <property type="evidence" value="ECO:0007669"/>
    <property type="project" value="InterPro"/>
</dbReference>
<dbReference type="Pfam" id="PF00072">
    <property type="entry name" value="Response_reg"/>
    <property type="match status" value="1"/>
</dbReference>
<dbReference type="CDD" id="cd00156">
    <property type="entry name" value="REC"/>
    <property type="match status" value="1"/>
</dbReference>
<gene>
    <name evidence="3" type="ORF">H7849_20455</name>
</gene>
<feature type="modified residue" description="4-aspartylphosphate" evidence="1">
    <location>
        <position position="88"/>
    </location>
</feature>
<accession>A0A7G8BFV4</accession>
<dbReference type="InterPro" id="IPR001789">
    <property type="entry name" value="Sig_transdc_resp-reg_receiver"/>
</dbReference>
<dbReference type="Proteomes" id="UP000515312">
    <property type="component" value="Chromosome"/>
</dbReference>
<protein>
    <submittedName>
        <fullName evidence="3">Response regulator</fullName>
    </submittedName>
</protein>
<reference evidence="3 4" key="1">
    <citation type="submission" date="2020-08" db="EMBL/GenBank/DDBJ databases">
        <title>Edaphobacter telluris sp. nov. and Acidobacterium dinghuensis sp. nov., two acidobacteria isolated from forest soil.</title>
        <authorList>
            <person name="Fu J."/>
            <person name="Qiu L."/>
        </authorList>
    </citation>
    <scope>NUCLEOTIDE SEQUENCE [LARGE SCALE GENOMIC DNA]</scope>
    <source>
        <strain evidence="3">4Y35</strain>
    </source>
</reference>
<organism evidence="3 4">
    <name type="scientific">Alloacidobacterium dinghuense</name>
    <dbReference type="NCBI Taxonomy" id="2763107"/>
    <lineage>
        <taxon>Bacteria</taxon>
        <taxon>Pseudomonadati</taxon>
        <taxon>Acidobacteriota</taxon>
        <taxon>Terriglobia</taxon>
        <taxon>Terriglobales</taxon>
        <taxon>Acidobacteriaceae</taxon>
        <taxon>Alloacidobacterium</taxon>
    </lineage>
</organism>
<dbReference type="EMBL" id="CP060394">
    <property type="protein sequence ID" value="QNI31424.1"/>
    <property type="molecule type" value="Genomic_DNA"/>
</dbReference>
<dbReference type="PROSITE" id="PS50110">
    <property type="entry name" value="RESPONSE_REGULATORY"/>
    <property type="match status" value="1"/>
</dbReference>
<dbReference type="AlphaFoldDB" id="A0A7G8BFV4"/>
<dbReference type="InterPro" id="IPR011006">
    <property type="entry name" value="CheY-like_superfamily"/>
</dbReference>
<dbReference type="KEGG" id="adin:H7849_20455"/>
<evidence type="ECO:0000256" key="1">
    <source>
        <dbReference type="PROSITE-ProRule" id="PRU00169"/>
    </source>
</evidence>
<feature type="domain" description="Response regulatory" evidence="2">
    <location>
        <begin position="39"/>
        <end position="122"/>
    </location>
</feature>
<name>A0A7G8BFV4_9BACT</name>
<proteinExistence type="predicted"/>
<keyword evidence="4" id="KW-1185">Reference proteome</keyword>
<dbReference type="SUPFAM" id="SSF52172">
    <property type="entry name" value="CheY-like"/>
    <property type="match status" value="1"/>
</dbReference>
<evidence type="ECO:0000313" key="4">
    <source>
        <dbReference type="Proteomes" id="UP000515312"/>
    </source>
</evidence>
<evidence type="ECO:0000259" key="2">
    <source>
        <dbReference type="PROSITE" id="PS50110"/>
    </source>
</evidence>
<keyword evidence="1" id="KW-0597">Phosphoprotein</keyword>
<dbReference type="Gene3D" id="3.40.50.2300">
    <property type="match status" value="1"/>
</dbReference>